<evidence type="ECO:0000256" key="1">
    <source>
        <dbReference type="ARBA" id="ARBA00009477"/>
    </source>
</evidence>
<keyword evidence="4" id="KW-1185">Reference proteome</keyword>
<dbReference type="RefSeq" id="WP_136863473.1">
    <property type="nucleotide sequence ID" value="NZ_SWCJ01000007.1"/>
</dbReference>
<dbReference type="SUPFAM" id="SSF111369">
    <property type="entry name" value="HlyD-like secretion proteins"/>
    <property type="match status" value="1"/>
</dbReference>
<proteinExistence type="inferred from homology"/>
<dbReference type="EMBL" id="SWCJ01000007">
    <property type="protein sequence ID" value="TKB54673.1"/>
    <property type="molecule type" value="Genomic_DNA"/>
</dbReference>
<dbReference type="PANTHER" id="PTHR30469">
    <property type="entry name" value="MULTIDRUG RESISTANCE PROTEIN MDTA"/>
    <property type="match status" value="1"/>
</dbReference>
<comment type="caution">
    <text evidence="3">The sequence shown here is derived from an EMBL/GenBank/DDBJ whole genome shotgun (WGS) entry which is preliminary data.</text>
</comment>
<dbReference type="Gene3D" id="2.40.30.170">
    <property type="match status" value="1"/>
</dbReference>
<accession>A0A4U1BNF7</accession>
<comment type="similarity">
    <text evidence="1">Belongs to the membrane fusion protein (MFP) (TC 8.A.1) family.</text>
</comment>
<evidence type="ECO:0000259" key="2">
    <source>
        <dbReference type="Pfam" id="PF25973"/>
    </source>
</evidence>
<dbReference type="Pfam" id="PF25973">
    <property type="entry name" value="BSH_CzcB"/>
    <property type="match status" value="1"/>
</dbReference>
<name>A0A4U1BNF7_9GAMM</name>
<dbReference type="InterPro" id="IPR058647">
    <property type="entry name" value="BSH_CzcB-like"/>
</dbReference>
<protein>
    <submittedName>
        <fullName evidence="3">Efflux RND transporter periplasmic adaptor subunit</fullName>
    </submittedName>
</protein>
<dbReference type="InterPro" id="IPR006143">
    <property type="entry name" value="RND_pump_MFP"/>
</dbReference>
<dbReference type="Gene3D" id="2.40.50.100">
    <property type="match status" value="1"/>
</dbReference>
<dbReference type="Gene3D" id="1.10.287.470">
    <property type="entry name" value="Helix hairpin bin"/>
    <property type="match status" value="1"/>
</dbReference>
<evidence type="ECO:0000313" key="4">
    <source>
        <dbReference type="Proteomes" id="UP000305675"/>
    </source>
</evidence>
<gene>
    <name evidence="3" type="ORF">FCL42_11000</name>
</gene>
<organism evidence="3 4">
    <name type="scientific">Ferrimonas aestuarii</name>
    <dbReference type="NCBI Taxonomy" id="2569539"/>
    <lineage>
        <taxon>Bacteria</taxon>
        <taxon>Pseudomonadati</taxon>
        <taxon>Pseudomonadota</taxon>
        <taxon>Gammaproteobacteria</taxon>
        <taxon>Alteromonadales</taxon>
        <taxon>Ferrimonadaceae</taxon>
        <taxon>Ferrimonas</taxon>
    </lineage>
</organism>
<dbReference type="NCBIfam" id="TIGR01730">
    <property type="entry name" value="RND_mfp"/>
    <property type="match status" value="1"/>
</dbReference>
<dbReference type="GO" id="GO:1990281">
    <property type="term" value="C:efflux pump complex"/>
    <property type="evidence" value="ECO:0007669"/>
    <property type="project" value="TreeGrafter"/>
</dbReference>
<reference evidence="3 4" key="1">
    <citation type="submission" date="2019-04" db="EMBL/GenBank/DDBJ databases">
        <authorList>
            <person name="Hwang J.C."/>
        </authorList>
    </citation>
    <scope>NUCLEOTIDE SEQUENCE [LARGE SCALE GENOMIC DNA]</scope>
    <source>
        <strain evidence="3 4">IMCC35002</strain>
    </source>
</reference>
<feature type="domain" description="CzcB-like barrel-sandwich hybrid" evidence="2">
    <location>
        <begin position="68"/>
        <end position="199"/>
    </location>
</feature>
<dbReference type="PANTHER" id="PTHR30469:SF11">
    <property type="entry name" value="BLL4320 PROTEIN"/>
    <property type="match status" value="1"/>
</dbReference>
<evidence type="ECO:0000313" key="3">
    <source>
        <dbReference type="EMBL" id="TKB54673.1"/>
    </source>
</evidence>
<dbReference type="OrthoDB" id="266524at2"/>
<dbReference type="GO" id="GO:0015562">
    <property type="term" value="F:efflux transmembrane transporter activity"/>
    <property type="evidence" value="ECO:0007669"/>
    <property type="project" value="TreeGrafter"/>
</dbReference>
<dbReference type="AlphaFoldDB" id="A0A4U1BNF7"/>
<dbReference type="Gene3D" id="2.40.420.20">
    <property type="match status" value="1"/>
</dbReference>
<dbReference type="Proteomes" id="UP000305675">
    <property type="component" value="Unassembled WGS sequence"/>
</dbReference>
<sequence length="373" mass="40737">MTHSAIIPTLFLASLLMGCQPEVTSKAESPVAQVQSVTLSMQDSYPITHKFVGRIFHPQTSDLGFEPSGTVEQINVELGQRVDTGQTLARLDIRLLQSESRQLQASLAQIQADLDLVNTTLKRQLSLSKQGYQSEQQLDELRSQKAQLTAQSQQLTANLDANAIRLQKSELKAPYSGVVIKRHINEGQVTGAGQPAFTLVPEGAVEARIGLPVRLLSKLDPNSSWRANVDGEPLSLNYLGQSAEVDASTRTVTLRFAVAPDKRLLNGQLIYLEVEEQIASRNAKVPLSALTAGLRGLWSLYVLERLDNGDFQVERRDVRVLHANDSEAWVSGAIVDDDSVVATGLQRLVAGQRVQIEANQSQLDTAGLESTQL</sequence>